<comment type="caution">
    <text evidence="1">The sequence shown here is derived from an EMBL/GenBank/DDBJ whole genome shotgun (WGS) entry which is preliminary data.</text>
</comment>
<sequence length="228" mass="25885">MKKTIILFFALFLFSVSNLFSAPGFFSLGYVITLAGSLPEYKIENNGGSLNKNDYQSQSYFEGGIILQTAYNFIVSSRTQSAITLGIDFGYNRDAFSFIDYNIKKKYANLFDSILVGGYLESTIYGFMLGVGGGVKIALGGNYRYDNIIELLNYNRLRERFDDLYIPYIKFVVGYKFYKYYSSSSLSFYFNYDFPNVKVKGVSPDVQKLAAIDLGVQISGHFNFTEDY</sequence>
<organism evidence="1 2">
    <name type="scientific">Brachyspira pilosicoli</name>
    <name type="common">Serpulina pilosicoli</name>
    <dbReference type="NCBI Taxonomy" id="52584"/>
    <lineage>
        <taxon>Bacteria</taxon>
        <taxon>Pseudomonadati</taxon>
        <taxon>Spirochaetota</taxon>
        <taxon>Spirochaetia</taxon>
        <taxon>Brachyspirales</taxon>
        <taxon>Brachyspiraceae</taxon>
        <taxon>Brachyspira</taxon>
    </lineage>
</organism>
<evidence type="ECO:0000313" key="2">
    <source>
        <dbReference type="Proteomes" id="UP000323176"/>
    </source>
</evidence>
<reference evidence="1 2" key="1">
    <citation type="journal article" date="1992" name="Lakartidningen">
        <title>[Penicillin V and not amoxicillin is the first choice preparation in acute otitis].</title>
        <authorList>
            <person name="Kamme C."/>
            <person name="Lundgren K."/>
            <person name="Prellner K."/>
        </authorList>
    </citation>
    <scope>NUCLEOTIDE SEQUENCE [LARGE SCALE GENOMIC DNA]</scope>
    <source>
        <strain evidence="1 2">PC5538III-hc</strain>
    </source>
</reference>
<dbReference type="OrthoDB" id="306908at2"/>
<evidence type="ECO:0008006" key="3">
    <source>
        <dbReference type="Google" id="ProtNLM"/>
    </source>
</evidence>
<proteinExistence type="predicted"/>
<dbReference type="AlphaFoldDB" id="A0A5C8FDA4"/>
<accession>A0A5C8FDA4</accession>
<name>A0A5C8FDA4_BRAPL</name>
<dbReference type="Proteomes" id="UP000323176">
    <property type="component" value="Unassembled WGS sequence"/>
</dbReference>
<protein>
    <recommendedName>
        <fullName evidence="3">Serpentine_recp domain containing protein</fullName>
    </recommendedName>
</protein>
<evidence type="ECO:0000313" key="1">
    <source>
        <dbReference type="EMBL" id="TXJ47051.1"/>
    </source>
</evidence>
<dbReference type="EMBL" id="SAXY01000007">
    <property type="protein sequence ID" value="TXJ47051.1"/>
    <property type="molecule type" value="Genomic_DNA"/>
</dbReference>
<gene>
    <name evidence="1" type="ORF">EPJ72_00640</name>
</gene>